<protein>
    <submittedName>
        <fullName evidence="1">Uncharacterized protein</fullName>
    </submittedName>
</protein>
<dbReference type="Proteomes" id="UP001500121">
    <property type="component" value="Unassembled WGS sequence"/>
</dbReference>
<evidence type="ECO:0000313" key="1">
    <source>
        <dbReference type="EMBL" id="GAA4741866.1"/>
    </source>
</evidence>
<dbReference type="EMBL" id="BAABLP010000002">
    <property type="protein sequence ID" value="GAA4741866.1"/>
    <property type="molecule type" value="Genomic_DNA"/>
</dbReference>
<reference evidence="2" key="1">
    <citation type="journal article" date="2019" name="Int. J. Syst. Evol. Microbiol.">
        <title>The Global Catalogue of Microorganisms (GCM) 10K type strain sequencing project: providing services to taxonomists for standard genome sequencing and annotation.</title>
        <authorList>
            <consortium name="The Broad Institute Genomics Platform"/>
            <consortium name="The Broad Institute Genome Sequencing Center for Infectious Disease"/>
            <person name="Wu L."/>
            <person name="Ma J."/>
        </authorList>
    </citation>
    <scope>NUCLEOTIDE SEQUENCE [LARGE SCALE GENOMIC DNA]</scope>
    <source>
        <strain evidence="2">JCM 19015</strain>
    </source>
</reference>
<evidence type="ECO:0000313" key="2">
    <source>
        <dbReference type="Proteomes" id="UP001500121"/>
    </source>
</evidence>
<organism evidence="1 2">
    <name type="scientific">Amnibacterium soli</name>
    <dbReference type="NCBI Taxonomy" id="1282736"/>
    <lineage>
        <taxon>Bacteria</taxon>
        <taxon>Bacillati</taxon>
        <taxon>Actinomycetota</taxon>
        <taxon>Actinomycetes</taxon>
        <taxon>Micrococcales</taxon>
        <taxon>Microbacteriaceae</taxon>
        <taxon>Amnibacterium</taxon>
    </lineage>
</organism>
<keyword evidence="2" id="KW-1185">Reference proteome</keyword>
<accession>A0ABP8Z0D9</accession>
<proteinExistence type="predicted"/>
<sequence>MSPLARTVLLMEQRGARRGRACPVCGAGDPRRIAYGLPAPELFDDPDIALGGCLVADDAPRFRCRTCATDF</sequence>
<gene>
    <name evidence="1" type="ORF">GCM10025783_11400</name>
</gene>
<name>A0ABP8Z0D9_9MICO</name>
<comment type="caution">
    <text evidence="1">The sequence shown here is derived from an EMBL/GenBank/DDBJ whole genome shotgun (WGS) entry which is preliminary data.</text>
</comment>